<dbReference type="SUPFAM" id="SSF46894">
    <property type="entry name" value="C-terminal effector domain of the bipartite response regulators"/>
    <property type="match status" value="1"/>
</dbReference>
<evidence type="ECO:0000256" key="1">
    <source>
        <dbReference type="ARBA" id="ARBA00022553"/>
    </source>
</evidence>
<evidence type="ECO:0000256" key="5">
    <source>
        <dbReference type="PROSITE-ProRule" id="PRU00169"/>
    </source>
</evidence>
<dbReference type="CDD" id="cd06170">
    <property type="entry name" value="LuxR_C_like"/>
    <property type="match status" value="1"/>
</dbReference>
<dbReference type="InterPro" id="IPR016032">
    <property type="entry name" value="Sig_transdc_resp-reg_C-effctor"/>
</dbReference>
<dbReference type="Proteomes" id="UP000291591">
    <property type="component" value="Unassembled WGS sequence"/>
</dbReference>
<dbReference type="EMBL" id="SHKL01000001">
    <property type="protein sequence ID" value="RZT85859.1"/>
    <property type="molecule type" value="Genomic_DNA"/>
</dbReference>
<dbReference type="SMART" id="SM00421">
    <property type="entry name" value="HTH_LUXR"/>
    <property type="match status" value="1"/>
</dbReference>
<proteinExistence type="predicted"/>
<evidence type="ECO:0000256" key="3">
    <source>
        <dbReference type="ARBA" id="ARBA00023125"/>
    </source>
</evidence>
<dbReference type="InterPro" id="IPR001789">
    <property type="entry name" value="Sig_transdc_resp-reg_receiver"/>
</dbReference>
<dbReference type="InterPro" id="IPR000792">
    <property type="entry name" value="Tscrpt_reg_LuxR_C"/>
</dbReference>
<evidence type="ECO:0000256" key="2">
    <source>
        <dbReference type="ARBA" id="ARBA00023015"/>
    </source>
</evidence>
<dbReference type="GO" id="GO:0000160">
    <property type="term" value="P:phosphorelay signal transduction system"/>
    <property type="evidence" value="ECO:0007669"/>
    <property type="project" value="InterPro"/>
</dbReference>
<sequence length="225" mass="23833">MSTNDPIRLMLVDDQELVRAGFAMVLDSTDDISVVAQAADGEEALAVLERTTVDVVLMDVRMPRLDGIEATRRAVAAHPGLRVVVLTTFDLDESVTAAIAAGASGFLLKDVAPQSLIEAVRTVYRGDSVVDPVSTRRLLRATAPLLAEPVSPRAPTPNAALAELTPRETEVLVLMGKGLTNSEIASDLFLSEATVKTHIGHVLAKTGSRSRVQAVALAFRTGLVS</sequence>
<dbReference type="InterPro" id="IPR058245">
    <property type="entry name" value="NreC/VraR/RcsB-like_REC"/>
</dbReference>
<dbReference type="PANTHER" id="PTHR43214:SF24">
    <property type="entry name" value="TRANSCRIPTIONAL REGULATORY PROTEIN NARL-RELATED"/>
    <property type="match status" value="1"/>
</dbReference>
<feature type="modified residue" description="4-aspartylphosphate" evidence="5">
    <location>
        <position position="59"/>
    </location>
</feature>
<keyword evidence="2" id="KW-0805">Transcription regulation</keyword>
<dbReference type="SMART" id="SM00448">
    <property type="entry name" value="REC"/>
    <property type="match status" value="1"/>
</dbReference>
<feature type="domain" description="Response regulatory" evidence="7">
    <location>
        <begin position="8"/>
        <end position="124"/>
    </location>
</feature>
<dbReference type="AlphaFoldDB" id="A0A4Q7V058"/>
<name>A0A4Q7V058_PSEST</name>
<evidence type="ECO:0000259" key="6">
    <source>
        <dbReference type="PROSITE" id="PS50043"/>
    </source>
</evidence>
<keyword evidence="3" id="KW-0238">DNA-binding</keyword>
<keyword evidence="4" id="KW-0804">Transcription</keyword>
<dbReference type="Pfam" id="PF00072">
    <property type="entry name" value="Response_reg"/>
    <property type="match status" value="1"/>
</dbReference>
<evidence type="ECO:0000313" key="8">
    <source>
        <dbReference type="EMBL" id="RZT85859.1"/>
    </source>
</evidence>
<dbReference type="PROSITE" id="PS50110">
    <property type="entry name" value="RESPONSE_REGULATORY"/>
    <property type="match status" value="1"/>
</dbReference>
<dbReference type="InterPro" id="IPR039420">
    <property type="entry name" value="WalR-like"/>
</dbReference>
<keyword evidence="1 5" id="KW-0597">Phosphoprotein</keyword>
<keyword evidence="9" id="KW-1185">Reference proteome</keyword>
<dbReference type="PROSITE" id="PS00622">
    <property type="entry name" value="HTH_LUXR_1"/>
    <property type="match status" value="1"/>
</dbReference>
<reference evidence="8 9" key="1">
    <citation type="submission" date="2019-02" db="EMBL/GenBank/DDBJ databases">
        <title>Sequencing the genomes of 1000 actinobacteria strains.</title>
        <authorList>
            <person name="Klenk H.-P."/>
        </authorList>
    </citation>
    <scope>NUCLEOTIDE SEQUENCE [LARGE SCALE GENOMIC DNA]</scope>
    <source>
        <strain evidence="8 9">DSM 45779</strain>
    </source>
</reference>
<comment type="caution">
    <text evidence="8">The sequence shown here is derived from an EMBL/GenBank/DDBJ whole genome shotgun (WGS) entry which is preliminary data.</text>
</comment>
<dbReference type="GO" id="GO:0006355">
    <property type="term" value="P:regulation of DNA-templated transcription"/>
    <property type="evidence" value="ECO:0007669"/>
    <property type="project" value="InterPro"/>
</dbReference>
<dbReference type="InterPro" id="IPR011006">
    <property type="entry name" value="CheY-like_superfamily"/>
</dbReference>
<organism evidence="8 9">
    <name type="scientific">Pseudonocardia sediminis</name>
    <dbReference type="NCBI Taxonomy" id="1397368"/>
    <lineage>
        <taxon>Bacteria</taxon>
        <taxon>Bacillati</taxon>
        <taxon>Actinomycetota</taxon>
        <taxon>Actinomycetes</taxon>
        <taxon>Pseudonocardiales</taxon>
        <taxon>Pseudonocardiaceae</taxon>
        <taxon>Pseudonocardia</taxon>
    </lineage>
</organism>
<gene>
    <name evidence="8" type="ORF">EV383_2746</name>
</gene>
<evidence type="ECO:0000259" key="7">
    <source>
        <dbReference type="PROSITE" id="PS50110"/>
    </source>
</evidence>
<dbReference type="PANTHER" id="PTHR43214">
    <property type="entry name" value="TWO-COMPONENT RESPONSE REGULATOR"/>
    <property type="match status" value="1"/>
</dbReference>
<protein>
    <submittedName>
        <fullName evidence="8">LuxR family two component transcriptional regulator</fullName>
    </submittedName>
</protein>
<dbReference type="Pfam" id="PF00196">
    <property type="entry name" value="GerE"/>
    <property type="match status" value="1"/>
</dbReference>
<dbReference type="PRINTS" id="PR00038">
    <property type="entry name" value="HTHLUXR"/>
</dbReference>
<evidence type="ECO:0000313" key="9">
    <source>
        <dbReference type="Proteomes" id="UP000291591"/>
    </source>
</evidence>
<dbReference type="PROSITE" id="PS50043">
    <property type="entry name" value="HTH_LUXR_2"/>
    <property type="match status" value="1"/>
</dbReference>
<dbReference type="CDD" id="cd17535">
    <property type="entry name" value="REC_NarL-like"/>
    <property type="match status" value="1"/>
</dbReference>
<dbReference type="Gene3D" id="3.40.50.2300">
    <property type="match status" value="1"/>
</dbReference>
<feature type="domain" description="HTH luxR-type" evidence="6">
    <location>
        <begin position="157"/>
        <end position="222"/>
    </location>
</feature>
<accession>A0A4Q7V058</accession>
<evidence type="ECO:0000256" key="4">
    <source>
        <dbReference type="ARBA" id="ARBA00023163"/>
    </source>
</evidence>
<dbReference type="SUPFAM" id="SSF52172">
    <property type="entry name" value="CheY-like"/>
    <property type="match status" value="1"/>
</dbReference>
<dbReference type="GO" id="GO:0003677">
    <property type="term" value="F:DNA binding"/>
    <property type="evidence" value="ECO:0007669"/>
    <property type="project" value="UniProtKB-KW"/>
</dbReference>